<dbReference type="GO" id="GO:0006369">
    <property type="term" value="P:termination of RNA polymerase II transcription"/>
    <property type="evidence" value="ECO:0007669"/>
    <property type="project" value="UniProtKB-ARBA"/>
</dbReference>
<organism evidence="9 10">
    <name type="scientific">Ambrosiozyma monospora</name>
    <name type="common">Yeast</name>
    <name type="synonym">Endomycopsis monosporus</name>
    <dbReference type="NCBI Taxonomy" id="43982"/>
    <lineage>
        <taxon>Eukaryota</taxon>
        <taxon>Fungi</taxon>
        <taxon>Dikarya</taxon>
        <taxon>Ascomycota</taxon>
        <taxon>Saccharomycotina</taxon>
        <taxon>Pichiomycetes</taxon>
        <taxon>Pichiales</taxon>
        <taxon>Pichiaceae</taxon>
        <taxon>Ambrosiozyma</taxon>
    </lineage>
</organism>
<name>A0A9W7DEY5_AMBMO</name>
<dbReference type="SMART" id="SM00582">
    <property type="entry name" value="RPR"/>
    <property type="match status" value="1"/>
</dbReference>
<evidence type="ECO:0000313" key="10">
    <source>
        <dbReference type="Proteomes" id="UP001165063"/>
    </source>
</evidence>
<dbReference type="InterPro" id="IPR048892">
    <property type="entry name" value="Nrd1_Seb1_dom2"/>
</dbReference>
<feature type="compositionally biased region" description="Low complexity" evidence="6">
    <location>
        <begin position="279"/>
        <end position="304"/>
    </location>
</feature>
<dbReference type="InterPro" id="IPR000504">
    <property type="entry name" value="RRM_dom"/>
</dbReference>
<dbReference type="GO" id="GO:0005634">
    <property type="term" value="C:nucleus"/>
    <property type="evidence" value="ECO:0007669"/>
    <property type="project" value="UniProtKB-SubCell"/>
</dbReference>
<dbReference type="Proteomes" id="UP001165063">
    <property type="component" value="Unassembled WGS sequence"/>
</dbReference>
<dbReference type="Gene3D" id="1.25.40.90">
    <property type="match status" value="1"/>
</dbReference>
<dbReference type="AlphaFoldDB" id="A0A9W7DEY5"/>
<dbReference type="SUPFAM" id="SSF48464">
    <property type="entry name" value="ENTH/VHS domain"/>
    <property type="match status" value="1"/>
</dbReference>
<gene>
    <name evidence="9" type="ORF">Amon01_000194300</name>
</gene>
<comment type="subcellular location">
    <subcellularLocation>
        <location evidence="1">Nucleus</location>
    </subcellularLocation>
</comment>
<feature type="compositionally biased region" description="Polar residues" evidence="6">
    <location>
        <begin position="168"/>
        <end position="182"/>
    </location>
</feature>
<keyword evidence="4" id="KW-0539">Nucleus</keyword>
<feature type="compositionally biased region" description="Low complexity" evidence="6">
    <location>
        <begin position="241"/>
        <end position="261"/>
    </location>
</feature>
<feature type="compositionally biased region" description="Pro residues" evidence="6">
    <location>
        <begin position="595"/>
        <end position="606"/>
    </location>
</feature>
<dbReference type="SUPFAM" id="SSF54928">
    <property type="entry name" value="RNA-binding domain, RBD"/>
    <property type="match status" value="1"/>
</dbReference>
<dbReference type="PROSITE" id="PS50102">
    <property type="entry name" value="RRM"/>
    <property type="match status" value="1"/>
</dbReference>
<dbReference type="FunFam" id="3.30.70.330:FF:000397">
    <property type="entry name" value="RNA binding protein Nrd1"/>
    <property type="match status" value="1"/>
</dbReference>
<dbReference type="CDD" id="cd16984">
    <property type="entry name" value="CID_Nrd1_like"/>
    <property type="match status" value="1"/>
</dbReference>
<feature type="compositionally biased region" description="Low complexity" evidence="6">
    <location>
        <begin position="183"/>
        <end position="192"/>
    </location>
</feature>
<feature type="region of interest" description="Disordered" evidence="6">
    <location>
        <begin position="538"/>
        <end position="639"/>
    </location>
</feature>
<feature type="compositionally biased region" description="Polar residues" evidence="6">
    <location>
        <begin position="542"/>
        <end position="559"/>
    </location>
</feature>
<dbReference type="OrthoDB" id="79367at2759"/>
<reference evidence="9" key="1">
    <citation type="submission" date="2023-04" db="EMBL/GenBank/DDBJ databases">
        <title>Ambrosiozyma monospora NBRC 1965.</title>
        <authorList>
            <person name="Ichikawa N."/>
            <person name="Sato H."/>
            <person name="Tonouchi N."/>
        </authorList>
    </citation>
    <scope>NUCLEOTIDE SEQUENCE</scope>
    <source>
        <strain evidence="9">NBRC 1965</strain>
    </source>
</reference>
<feature type="compositionally biased region" description="Basic and acidic residues" evidence="6">
    <location>
        <begin position="329"/>
        <end position="338"/>
    </location>
</feature>
<evidence type="ECO:0000256" key="2">
    <source>
        <dbReference type="ARBA" id="ARBA00022553"/>
    </source>
</evidence>
<dbReference type="PROSITE" id="PS51391">
    <property type="entry name" value="CID"/>
    <property type="match status" value="1"/>
</dbReference>
<feature type="region of interest" description="Disordered" evidence="6">
    <location>
        <begin position="279"/>
        <end position="396"/>
    </location>
</feature>
<dbReference type="GO" id="GO:0031124">
    <property type="term" value="P:mRNA 3'-end processing"/>
    <property type="evidence" value="ECO:0007669"/>
    <property type="project" value="UniProtKB-ARBA"/>
</dbReference>
<dbReference type="Pfam" id="PF21380">
    <property type="entry name" value="Nrd1-Seb1_dom2"/>
    <property type="match status" value="1"/>
</dbReference>
<dbReference type="Pfam" id="PF04818">
    <property type="entry name" value="CID"/>
    <property type="match status" value="1"/>
</dbReference>
<dbReference type="GO" id="GO:0010629">
    <property type="term" value="P:negative regulation of gene expression"/>
    <property type="evidence" value="ECO:0007669"/>
    <property type="project" value="UniProtKB-ARBA"/>
</dbReference>
<feature type="domain" description="CID" evidence="8">
    <location>
        <begin position="1"/>
        <end position="156"/>
    </location>
</feature>
<evidence type="ECO:0000256" key="4">
    <source>
        <dbReference type="ARBA" id="ARBA00023242"/>
    </source>
</evidence>
<evidence type="ECO:0000256" key="6">
    <source>
        <dbReference type="SAM" id="MobiDB-lite"/>
    </source>
</evidence>
<feature type="domain" description="RRM" evidence="7">
    <location>
        <begin position="411"/>
        <end position="468"/>
    </location>
</feature>
<sequence>MSNIVEDFGAILKEFQTVKPPGISGSRIRKAKELFLQHVEEEDKLVQKLYQSCKATNASNKLGPLYVVDAVVRALEEEISQNGGHVEVTEGSPDGTAAAAIFKIQTLIESLVDDAIAVSNDDVKDRISKLVEIWEKCKTFSPEVLSNIRTKHFQTTTPPGTPPKKVSFSLTEAETKSPSNVQSNTSAPAATGSGSGSKDPSSVLQALANLARKNNSPASSAALLSKTIVSPPPQERQKQQSPIRSINSPPNPNVISNAASNIDNSDPNAIFQLLQNMNKIPKNNNNPIQNNYQQQQQPPQQFNKGPAGGPLPSQSQSFQSYGGGGRHNNYRERDRGRNNDGGNPFGRRRERSPRRGQYGYDNNNNNYGSEQQHPNTHVEGERNLPGTPHYREKKPFVDPTIPEGYIKVYSRTVFIGGVPHSMSEHELTQQLRPYAEVQSVILNSERKHAFVKVYSRQEAEAVIASFTNAPHTSGLRARWGVGFGPRDCSDYSTGVSTIPIARLTDADKKWMVSAEWGGTGGLPLQSGLFVEEPDIEVGHGVSSKSISRRMPTNASTNGPKSDGNPYGARSPRQNYNQGGYNNNPGNIPINFGGNAPPPFQQSPPPQYGGYQQHTPQQGYAQPNPNMNGGGPPPPNGAGIDQAAMFKQMMSVMQQGGQGGQPVDMASMFESMAQMLKQQQQPPQ</sequence>
<evidence type="ECO:0000256" key="3">
    <source>
        <dbReference type="ARBA" id="ARBA00022884"/>
    </source>
</evidence>
<dbReference type="InterPro" id="IPR006569">
    <property type="entry name" value="CID_dom"/>
</dbReference>
<feature type="region of interest" description="Disordered" evidence="6">
    <location>
        <begin position="152"/>
        <end position="201"/>
    </location>
</feature>
<dbReference type="EMBL" id="BSXU01000643">
    <property type="protein sequence ID" value="GMG21371.1"/>
    <property type="molecule type" value="Genomic_DNA"/>
</dbReference>
<proteinExistence type="predicted"/>
<feature type="compositionally biased region" description="Low complexity" evidence="6">
    <location>
        <begin position="607"/>
        <end position="626"/>
    </location>
</feature>
<feature type="compositionally biased region" description="Low complexity" evidence="6">
    <location>
        <begin position="573"/>
        <end position="594"/>
    </location>
</feature>
<feature type="region of interest" description="Disordered" evidence="6">
    <location>
        <begin position="229"/>
        <end position="261"/>
    </location>
</feature>
<keyword evidence="10" id="KW-1185">Reference proteome</keyword>
<evidence type="ECO:0000256" key="5">
    <source>
        <dbReference type="PROSITE-ProRule" id="PRU00176"/>
    </source>
</evidence>
<dbReference type="InterPro" id="IPR035979">
    <property type="entry name" value="RBD_domain_sf"/>
</dbReference>
<dbReference type="InterPro" id="IPR012677">
    <property type="entry name" value="Nucleotide-bd_a/b_plait_sf"/>
</dbReference>
<keyword evidence="3 5" id="KW-0694">RNA-binding</keyword>
<keyword evidence="2" id="KW-0597">Phosphoprotein</keyword>
<comment type="caution">
    <text evidence="9">The sequence shown here is derived from an EMBL/GenBank/DDBJ whole genome shotgun (WGS) entry which is preliminary data.</text>
</comment>
<dbReference type="Gene3D" id="3.30.70.330">
    <property type="match status" value="1"/>
</dbReference>
<accession>A0A9W7DEY5</accession>
<dbReference type="GO" id="GO:0003723">
    <property type="term" value="F:RNA binding"/>
    <property type="evidence" value="ECO:0007669"/>
    <property type="project" value="UniProtKB-UniRule"/>
</dbReference>
<protein>
    <submittedName>
        <fullName evidence="9">Unnamed protein product</fullName>
    </submittedName>
</protein>
<evidence type="ECO:0000259" key="8">
    <source>
        <dbReference type="PROSITE" id="PS51391"/>
    </source>
</evidence>
<dbReference type="Pfam" id="PF00076">
    <property type="entry name" value="RRM_1"/>
    <property type="match status" value="1"/>
</dbReference>
<dbReference type="SMART" id="SM00360">
    <property type="entry name" value="RRM"/>
    <property type="match status" value="1"/>
</dbReference>
<dbReference type="InterPro" id="IPR008942">
    <property type="entry name" value="ENTH_VHS"/>
</dbReference>
<dbReference type="GO" id="GO:0031126">
    <property type="term" value="P:sno(s)RNA 3'-end processing"/>
    <property type="evidence" value="ECO:0007669"/>
    <property type="project" value="UniProtKB-ARBA"/>
</dbReference>
<evidence type="ECO:0000313" key="9">
    <source>
        <dbReference type="EMBL" id="GMG21371.1"/>
    </source>
</evidence>
<evidence type="ECO:0000256" key="1">
    <source>
        <dbReference type="ARBA" id="ARBA00004123"/>
    </source>
</evidence>
<dbReference type="GO" id="GO:0032991">
    <property type="term" value="C:protein-containing complex"/>
    <property type="evidence" value="ECO:0007669"/>
    <property type="project" value="UniProtKB-ARBA"/>
</dbReference>
<evidence type="ECO:0000259" key="7">
    <source>
        <dbReference type="PROSITE" id="PS50102"/>
    </source>
</evidence>